<dbReference type="GO" id="GO:0015297">
    <property type="term" value="F:antiporter activity"/>
    <property type="evidence" value="ECO:0007669"/>
    <property type="project" value="InterPro"/>
</dbReference>
<comment type="subcellular location">
    <subcellularLocation>
        <location evidence="1">Membrane</location>
        <topology evidence="1">Multi-pass membrane protein</topology>
    </subcellularLocation>
</comment>
<feature type="transmembrane region" description="Helical" evidence="8">
    <location>
        <begin position="15"/>
        <end position="36"/>
    </location>
</feature>
<organism evidence="10 11">
    <name type="scientific">Micromonospora robiginosa</name>
    <dbReference type="NCBI Taxonomy" id="2749844"/>
    <lineage>
        <taxon>Bacteria</taxon>
        <taxon>Bacillati</taxon>
        <taxon>Actinomycetota</taxon>
        <taxon>Actinomycetes</taxon>
        <taxon>Micromonosporales</taxon>
        <taxon>Micromonosporaceae</taxon>
        <taxon>Micromonospora</taxon>
    </lineage>
</organism>
<feature type="transmembrane region" description="Helical" evidence="8">
    <location>
        <begin position="248"/>
        <end position="269"/>
    </location>
</feature>
<dbReference type="InterPro" id="IPR050794">
    <property type="entry name" value="CPA2_transporter"/>
</dbReference>
<dbReference type="PANTHER" id="PTHR32468:SF0">
    <property type="entry name" value="K(+)_H(+) ANTIPORTER 1"/>
    <property type="match status" value="1"/>
</dbReference>
<keyword evidence="11" id="KW-1185">Reference proteome</keyword>
<dbReference type="EMBL" id="CP059322">
    <property type="protein sequence ID" value="QLQ36511.1"/>
    <property type="molecule type" value="Genomic_DNA"/>
</dbReference>
<dbReference type="InterPro" id="IPR038770">
    <property type="entry name" value="Na+/solute_symporter_sf"/>
</dbReference>
<dbReference type="GO" id="GO:1902600">
    <property type="term" value="P:proton transmembrane transport"/>
    <property type="evidence" value="ECO:0007669"/>
    <property type="project" value="InterPro"/>
</dbReference>
<feature type="transmembrane region" description="Helical" evidence="8">
    <location>
        <begin position="146"/>
        <end position="170"/>
    </location>
</feature>
<reference evidence="11" key="1">
    <citation type="submission" date="2020-07" db="EMBL/GenBank/DDBJ databases">
        <title>A new Micromonospora strain with potent antibiotic activity isolated from the microbiome of a mid-Atlantic deep-sea sponge.</title>
        <authorList>
            <person name="Back C.R."/>
            <person name="Stennett H.L."/>
            <person name="Williams S.E."/>
            <person name="Wang L."/>
            <person name="Ojeda Gomez J."/>
            <person name="Abdulle O.M."/>
            <person name="Duffy T."/>
            <person name="Hendry K.R."/>
            <person name="Powell D."/>
            <person name="Stach J.E."/>
            <person name="Essex-Lopresti A.E."/>
            <person name="Willis C.L."/>
            <person name="Curnow P."/>
            <person name="Race P.R."/>
        </authorList>
    </citation>
    <scope>NUCLEOTIDE SEQUENCE [LARGE SCALE GENOMIC DNA]</scope>
    <source>
        <strain evidence="11">28ISP2-46</strain>
    </source>
</reference>
<gene>
    <name evidence="10" type="ORF">H1D33_24970</name>
</gene>
<feature type="transmembrane region" description="Helical" evidence="8">
    <location>
        <begin position="329"/>
        <end position="351"/>
    </location>
</feature>
<dbReference type="Pfam" id="PF00999">
    <property type="entry name" value="Na_H_Exchanger"/>
    <property type="match status" value="1"/>
</dbReference>
<dbReference type="KEGG" id="mfeu:H1D33_24970"/>
<feature type="transmembrane region" description="Helical" evidence="8">
    <location>
        <begin position="43"/>
        <end position="63"/>
    </location>
</feature>
<feature type="transmembrane region" description="Helical" evidence="8">
    <location>
        <begin position="298"/>
        <end position="317"/>
    </location>
</feature>
<feature type="transmembrane region" description="Helical" evidence="8">
    <location>
        <begin position="215"/>
        <end position="236"/>
    </location>
</feature>
<dbReference type="InterPro" id="IPR006153">
    <property type="entry name" value="Cation/H_exchanger_TM"/>
</dbReference>
<feature type="domain" description="Cation/H+ exchanger transmembrane" evidence="9">
    <location>
        <begin position="27"/>
        <end position="412"/>
    </location>
</feature>
<dbReference type="RefSeq" id="WP_181569027.1">
    <property type="nucleotide sequence ID" value="NZ_CP059322.2"/>
</dbReference>
<keyword evidence="6 8" id="KW-0472">Membrane</keyword>
<evidence type="ECO:0000256" key="8">
    <source>
        <dbReference type="SAM" id="Phobius"/>
    </source>
</evidence>
<evidence type="ECO:0000256" key="7">
    <source>
        <dbReference type="SAM" id="MobiDB-lite"/>
    </source>
</evidence>
<evidence type="ECO:0000313" key="10">
    <source>
        <dbReference type="EMBL" id="QLQ36511.1"/>
    </source>
</evidence>
<feature type="transmembrane region" description="Helical" evidence="8">
    <location>
        <begin position="392"/>
        <end position="412"/>
    </location>
</feature>
<dbReference type="GO" id="GO:0016020">
    <property type="term" value="C:membrane"/>
    <property type="evidence" value="ECO:0007669"/>
    <property type="project" value="UniProtKB-SubCell"/>
</dbReference>
<name>A0A7L6B3U9_9ACTN</name>
<evidence type="ECO:0000256" key="5">
    <source>
        <dbReference type="ARBA" id="ARBA00023065"/>
    </source>
</evidence>
<dbReference type="Proteomes" id="UP000510844">
    <property type="component" value="Chromosome"/>
</dbReference>
<accession>A0A7L6B3U9</accession>
<keyword evidence="3 8" id="KW-0812">Transmembrane</keyword>
<feature type="transmembrane region" description="Helical" evidence="8">
    <location>
        <begin position="83"/>
        <end position="100"/>
    </location>
</feature>
<evidence type="ECO:0000256" key="2">
    <source>
        <dbReference type="ARBA" id="ARBA00022448"/>
    </source>
</evidence>
<feature type="transmembrane region" description="Helical" evidence="8">
    <location>
        <begin position="112"/>
        <end position="134"/>
    </location>
</feature>
<reference evidence="10 11" key="2">
    <citation type="journal article" date="2021" name="Mar. Drugs">
        <title>A New Micromonospora Strain with Antibiotic Activity Isolated from the Microbiome of a Mid-Atlantic Deep-Sea Sponge.</title>
        <authorList>
            <person name="Back C.R."/>
            <person name="Stennett H.L."/>
            <person name="Williams S.E."/>
            <person name="Wang L."/>
            <person name="Ojeda Gomez J."/>
            <person name="Abdulle O.M."/>
            <person name="Duffy T."/>
            <person name="Neal C."/>
            <person name="Mantell J."/>
            <person name="Jepson M.A."/>
            <person name="Hendry K.R."/>
            <person name="Powell D."/>
            <person name="Stach J.E.M."/>
            <person name="Essex-Lopresti A.E."/>
            <person name="Willis C.L."/>
            <person name="Curnow P."/>
            <person name="Race P.R."/>
        </authorList>
    </citation>
    <scope>NUCLEOTIDE SEQUENCE [LARGE SCALE GENOMIC DNA]</scope>
    <source>
        <strain evidence="10 11">28ISP2-46</strain>
    </source>
</reference>
<evidence type="ECO:0000256" key="6">
    <source>
        <dbReference type="ARBA" id="ARBA00023136"/>
    </source>
</evidence>
<feature type="region of interest" description="Disordered" evidence="7">
    <location>
        <begin position="433"/>
        <end position="456"/>
    </location>
</feature>
<evidence type="ECO:0000256" key="1">
    <source>
        <dbReference type="ARBA" id="ARBA00004141"/>
    </source>
</evidence>
<dbReference type="PANTHER" id="PTHR32468">
    <property type="entry name" value="CATION/H + ANTIPORTER"/>
    <property type="match status" value="1"/>
</dbReference>
<keyword evidence="2" id="KW-0813">Transport</keyword>
<feature type="transmembrane region" description="Helical" evidence="8">
    <location>
        <begin position="182"/>
        <end position="209"/>
    </location>
</feature>
<evidence type="ECO:0000256" key="4">
    <source>
        <dbReference type="ARBA" id="ARBA00022989"/>
    </source>
</evidence>
<sequence length="456" mass="46251">MSHAAPVPVLGGEPLLRFLVAVTALLLVAFCLGRLAERVRLPAVVGELSTGVILGPSLLGEFAPDVAGWLLPAQPEQMHLVDAVGQIGILLLVALTGTHLDAGMLRRRRATVVTASLGGLIMPLGLGIALGLGLPATLRGPEAGGAGLFAFLLGVAMCVSAIPVIAKTLSDMRLLHRDIGQLALAAATIDDAVGWLLLSIVSVIAVSGFTTSTAVSAVASLAVFLAVAVAAGRPLVRRLMRAAGRSPSSGPTVAVAVLLVLLGAITTHALGMEPIFGAFVVGILIGLPGAADMAKLAGLRMVVLSVLAPLFLATAGLRMDLTALADPGVALAAVAVLTVAVVGKFGGVYLASRATRLSHWESLALGAGLNSRGVVELVVALTGLRLGVLNTASYTIVALVAIATSVLAPPLLRAAAARIEVGDGEHRRRLQHESWDNAPASGVAPAPNLPSLERTP</sequence>
<keyword evidence="5" id="KW-0406">Ion transport</keyword>
<evidence type="ECO:0000313" key="11">
    <source>
        <dbReference type="Proteomes" id="UP000510844"/>
    </source>
</evidence>
<feature type="transmembrane region" description="Helical" evidence="8">
    <location>
        <begin position="275"/>
        <end position="291"/>
    </location>
</feature>
<evidence type="ECO:0000256" key="3">
    <source>
        <dbReference type="ARBA" id="ARBA00022692"/>
    </source>
</evidence>
<proteinExistence type="predicted"/>
<keyword evidence="4 8" id="KW-1133">Transmembrane helix</keyword>
<evidence type="ECO:0000259" key="9">
    <source>
        <dbReference type="Pfam" id="PF00999"/>
    </source>
</evidence>
<protein>
    <submittedName>
        <fullName evidence="10">Cation:proton antiporter</fullName>
    </submittedName>
</protein>
<dbReference type="Gene3D" id="1.20.1530.20">
    <property type="match status" value="1"/>
</dbReference>
<dbReference type="AlphaFoldDB" id="A0A7L6B3U9"/>